<dbReference type="VEuPathDB" id="MicrosporidiaDB:VICG_01834"/>
<dbReference type="OrthoDB" id="2158148at2759"/>
<proteinExistence type="predicted"/>
<protein>
    <submittedName>
        <fullName evidence="1">Uncharacterized protein</fullName>
    </submittedName>
</protein>
<dbReference type="InParanoid" id="L2GKY0"/>
<dbReference type="RefSeq" id="XP_007605279.1">
    <property type="nucleotide sequence ID" value="XM_007605217.1"/>
</dbReference>
<evidence type="ECO:0000313" key="2">
    <source>
        <dbReference type="Proteomes" id="UP000011082"/>
    </source>
</evidence>
<reference evidence="2" key="1">
    <citation type="submission" date="2011-05" db="EMBL/GenBank/DDBJ databases">
        <title>The genome sequence of Vittaforma corneae strain ATCC 50505.</title>
        <authorList>
            <consortium name="The Broad Institute Genome Sequencing Platform"/>
            <person name="Cuomo C."/>
            <person name="Didier E."/>
            <person name="Bowers L."/>
            <person name="Young S.K."/>
            <person name="Zeng Q."/>
            <person name="Gargeya S."/>
            <person name="Fitzgerald M."/>
            <person name="Haas B."/>
            <person name="Abouelleil A."/>
            <person name="Alvarado L."/>
            <person name="Arachchi H.M."/>
            <person name="Berlin A."/>
            <person name="Chapman S.B."/>
            <person name="Gearin G."/>
            <person name="Goldberg J."/>
            <person name="Griggs A."/>
            <person name="Gujja S."/>
            <person name="Hansen M."/>
            <person name="Heiman D."/>
            <person name="Howarth C."/>
            <person name="Larimer J."/>
            <person name="Lui A."/>
            <person name="MacDonald P.J.P."/>
            <person name="McCowen C."/>
            <person name="Montmayeur A."/>
            <person name="Murphy C."/>
            <person name="Neiman D."/>
            <person name="Pearson M."/>
            <person name="Priest M."/>
            <person name="Roberts A."/>
            <person name="Saif S."/>
            <person name="Shea T."/>
            <person name="Sisk P."/>
            <person name="Stolte C."/>
            <person name="Sykes S."/>
            <person name="Wortman J."/>
            <person name="Nusbaum C."/>
            <person name="Birren B."/>
        </authorList>
    </citation>
    <scope>NUCLEOTIDE SEQUENCE [LARGE SCALE GENOMIC DNA]</scope>
    <source>
        <strain evidence="2">ATCC 50505</strain>
    </source>
</reference>
<dbReference type="AlphaFoldDB" id="L2GKY0"/>
<dbReference type="EMBL" id="JH370149">
    <property type="protein sequence ID" value="ELA41135.1"/>
    <property type="molecule type" value="Genomic_DNA"/>
</dbReference>
<sequence>MPLTLKQIDETILFMDKTYDANFGNWIRNEDNCKIVGCSLKKYLECYRESEFITVLKWIVKDWTLKSIILLSKKLILEDIIGMGIEAYTKRIRVLSGLIFTWNPIFISEFILACTVELTVTQKTDFMVSILNVFDSKKLSEILSQIESKIDVQTKKELVRKFKDSVYLETKDQWKRRGSMLEAYNIM</sequence>
<accession>L2GKY0</accession>
<gene>
    <name evidence="1" type="ORF">VICG_01834</name>
</gene>
<organism evidence="1 2">
    <name type="scientific">Vittaforma corneae (strain ATCC 50505)</name>
    <name type="common">Microsporidian parasite</name>
    <name type="synonym">Nosema corneum</name>
    <dbReference type="NCBI Taxonomy" id="993615"/>
    <lineage>
        <taxon>Eukaryota</taxon>
        <taxon>Fungi</taxon>
        <taxon>Fungi incertae sedis</taxon>
        <taxon>Microsporidia</taxon>
        <taxon>Nosematidae</taxon>
        <taxon>Vittaforma</taxon>
    </lineage>
</organism>
<dbReference type="GeneID" id="19882544"/>
<dbReference type="OMA" id="KWIVKDW"/>
<keyword evidence="2" id="KW-1185">Reference proteome</keyword>
<dbReference type="HOGENOM" id="CLU_1496650_0_0_1"/>
<dbReference type="STRING" id="993615.L2GKY0"/>
<dbReference type="Proteomes" id="UP000011082">
    <property type="component" value="Unassembled WGS sequence"/>
</dbReference>
<evidence type="ECO:0000313" key="1">
    <source>
        <dbReference type="EMBL" id="ELA41135.1"/>
    </source>
</evidence>
<name>L2GKY0_VITCO</name>